<gene>
    <name evidence="6" type="ORF">OSB52_00775</name>
</gene>
<dbReference type="Pfam" id="PF17954">
    <property type="entry name" value="Pirin_C_2"/>
    <property type="match status" value="1"/>
</dbReference>
<feature type="binding site" evidence="2">
    <location>
        <position position="101"/>
    </location>
    <ligand>
        <name>Fe cation</name>
        <dbReference type="ChEBI" id="CHEBI:24875"/>
    </ligand>
</feature>
<dbReference type="PIRSF" id="PIRSF006232">
    <property type="entry name" value="Pirin"/>
    <property type="match status" value="1"/>
</dbReference>
<dbReference type="Gene3D" id="2.60.120.10">
    <property type="entry name" value="Jelly Rolls"/>
    <property type="match status" value="2"/>
</dbReference>
<sequence length="246" mass="26751">MTQIIRAHERIHWRNEWLDSRQSFPATGNFDLAANAHGVLLVHNDDRVDAAEGLDMHQHVDTEILTWVVQGVAAHRDSTGTETTIRPGEIQRMTAGHGIRHSERNPAPRADPIALRVIQMWIAPDRLGLEPGYAQRDVSAVLDSGEPVVAASGMPEHADGPGIALSNRHAALHVARPTAGRSITLPGAPFGHLFVAVGHVSVADITGNINLEAGDAIRFTGHDDIRLTAQNDAEILYWQMESTVAR</sequence>
<evidence type="ECO:0000256" key="1">
    <source>
        <dbReference type="ARBA" id="ARBA00008416"/>
    </source>
</evidence>
<evidence type="ECO:0000259" key="4">
    <source>
        <dbReference type="Pfam" id="PF02678"/>
    </source>
</evidence>
<evidence type="ECO:0000256" key="2">
    <source>
        <dbReference type="PIRSR" id="PIRSR006232-1"/>
    </source>
</evidence>
<dbReference type="GO" id="GO:0046872">
    <property type="term" value="F:metal ion binding"/>
    <property type="evidence" value="ECO:0007669"/>
    <property type="project" value="UniProtKB-KW"/>
</dbReference>
<evidence type="ECO:0000259" key="5">
    <source>
        <dbReference type="Pfam" id="PF17954"/>
    </source>
</evidence>
<dbReference type="InterPro" id="IPR012093">
    <property type="entry name" value="Pirin"/>
</dbReference>
<evidence type="ECO:0000313" key="7">
    <source>
        <dbReference type="Proteomes" id="UP001143347"/>
    </source>
</evidence>
<protein>
    <submittedName>
        <fullName evidence="6">Pirin family protein</fullName>
    </submittedName>
</protein>
<comment type="caution">
    <text evidence="6">The sequence shown here is derived from an EMBL/GenBank/DDBJ whole genome shotgun (WGS) entry which is preliminary data.</text>
</comment>
<dbReference type="InterPro" id="IPR003829">
    <property type="entry name" value="Pirin_N_dom"/>
</dbReference>
<dbReference type="EMBL" id="JAPKFM010000001">
    <property type="protein sequence ID" value="MCX2962619.1"/>
    <property type="molecule type" value="Genomic_DNA"/>
</dbReference>
<organism evidence="6 7">
    <name type="scientific">Gordonia aquimaris</name>
    <dbReference type="NCBI Taxonomy" id="2984863"/>
    <lineage>
        <taxon>Bacteria</taxon>
        <taxon>Bacillati</taxon>
        <taxon>Actinomycetota</taxon>
        <taxon>Actinomycetes</taxon>
        <taxon>Mycobacteriales</taxon>
        <taxon>Gordoniaceae</taxon>
        <taxon>Gordonia</taxon>
    </lineage>
</organism>
<dbReference type="SUPFAM" id="SSF51182">
    <property type="entry name" value="RmlC-like cupins"/>
    <property type="match status" value="1"/>
</dbReference>
<name>A0A9X3D060_9ACTN</name>
<keyword evidence="2" id="KW-0479">Metal-binding</keyword>
<dbReference type="InterPro" id="IPR041602">
    <property type="entry name" value="Quercetinase_C"/>
</dbReference>
<dbReference type="InterPro" id="IPR014710">
    <property type="entry name" value="RmlC-like_jellyroll"/>
</dbReference>
<proteinExistence type="inferred from homology"/>
<comment type="cofactor">
    <cofactor evidence="2">
        <name>Fe cation</name>
        <dbReference type="ChEBI" id="CHEBI:24875"/>
    </cofactor>
    <text evidence="2">Binds 1 Fe cation per subunit.</text>
</comment>
<keyword evidence="7" id="KW-1185">Reference proteome</keyword>
<evidence type="ECO:0000313" key="6">
    <source>
        <dbReference type="EMBL" id="MCX2962619.1"/>
    </source>
</evidence>
<feature type="binding site" evidence="2">
    <location>
        <position position="103"/>
    </location>
    <ligand>
        <name>Fe cation</name>
        <dbReference type="ChEBI" id="CHEBI:24875"/>
    </ligand>
</feature>
<keyword evidence="2" id="KW-0408">Iron</keyword>
<dbReference type="PANTHER" id="PTHR43212">
    <property type="entry name" value="QUERCETIN 2,3-DIOXYGENASE"/>
    <property type="match status" value="1"/>
</dbReference>
<dbReference type="RefSeq" id="WP_266059662.1">
    <property type="nucleotide sequence ID" value="NZ_JAPKFM010000001.1"/>
</dbReference>
<dbReference type="Pfam" id="PF02678">
    <property type="entry name" value="Pirin"/>
    <property type="match status" value="1"/>
</dbReference>
<evidence type="ECO:0000256" key="3">
    <source>
        <dbReference type="RuleBase" id="RU003457"/>
    </source>
</evidence>
<dbReference type="InterPro" id="IPR011051">
    <property type="entry name" value="RmlC_Cupin_sf"/>
</dbReference>
<dbReference type="AlphaFoldDB" id="A0A9X3D060"/>
<feature type="binding site" evidence="2">
    <location>
        <position position="59"/>
    </location>
    <ligand>
        <name>Fe cation</name>
        <dbReference type="ChEBI" id="CHEBI:24875"/>
    </ligand>
</feature>
<feature type="domain" description="Pirin N-terminal" evidence="4">
    <location>
        <begin position="15"/>
        <end position="122"/>
    </location>
</feature>
<dbReference type="Proteomes" id="UP001143347">
    <property type="component" value="Unassembled WGS sequence"/>
</dbReference>
<feature type="domain" description="Quercetin 2,3-dioxygenase C-terminal cupin" evidence="5">
    <location>
        <begin position="168"/>
        <end position="237"/>
    </location>
</feature>
<feature type="binding site" evidence="2">
    <location>
        <position position="57"/>
    </location>
    <ligand>
        <name>Fe cation</name>
        <dbReference type="ChEBI" id="CHEBI:24875"/>
    </ligand>
</feature>
<comment type="similarity">
    <text evidence="1 3">Belongs to the pirin family.</text>
</comment>
<dbReference type="PANTHER" id="PTHR43212:SF3">
    <property type="entry name" value="QUERCETIN 2,3-DIOXYGENASE"/>
    <property type="match status" value="1"/>
</dbReference>
<reference evidence="6" key="1">
    <citation type="submission" date="2022-10" db="EMBL/GenBank/DDBJ databases">
        <title>WGS of marine actinomycetes from Thailand.</title>
        <authorList>
            <person name="Thawai C."/>
        </authorList>
    </citation>
    <scope>NUCLEOTIDE SEQUENCE</scope>
    <source>
        <strain evidence="6">SW21</strain>
    </source>
</reference>
<accession>A0A9X3D060</accession>